<evidence type="ECO:0000256" key="2">
    <source>
        <dbReference type="ARBA" id="ARBA00023125"/>
    </source>
</evidence>
<dbReference type="AlphaFoldDB" id="A0A6J6A2M5"/>
<dbReference type="SUPFAM" id="SSF46689">
    <property type="entry name" value="Homeodomain-like"/>
    <property type="match status" value="1"/>
</dbReference>
<reference evidence="5" key="1">
    <citation type="submission" date="2020-05" db="EMBL/GenBank/DDBJ databases">
        <authorList>
            <person name="Chiriac C."/>
            <person name="Salcher M."/>
            <person name="Ghai R."/>
            <person name="Kavagutti S V."/>
        </authorList>
    </citation>
    <scope>NUCLEOTIDE SEQUENCE</scope>
</reference>
<sequence length="239" mass="25799">MAGVRERARAGVIAEIVRLARLQVAESGAAALSLRAVARDLGMVSSAVYRYFASRDELLTQLIIDSYDRLGEAAEAADASVKRRSDYPARWRAITHGIRQWAIDNPSEYALLFGTPVPGYAAPQDTIGPAGRYTWVLLRLLAEMEASGRTSAVATPIPVALRSDLTALRSNLGIPVSDALLAVGMVAWANVMGAISLELFGHLHRVVDTPGALFEAVVREQGERMFPGTTASRRPSKRT</sequence>
<dbReference type="GO" id="GO:0003677">
    <property type="term" value="F:DNA binding"/>
    <property type="evidence" value="ECO:0007669"/>
    <property type="project" value="UniProtKB-KW"/>
</dbReference>
<accession>A0A6J6A2M5</accession>
<evidence type="ECO:0000313" key="5">
    <source>
        <dbReference type="EMBL" id="CAB4363105.1"/>
    </source>
</evidence>
<organism evidence="5">
    <name type="scientific">freshwater metagenome</name>
    <dbReference type="NCBI Taxonomy" id="449393"/>
    <lineage>
        <taxon>unclassified sequences</taxon>
        <taxon>metagenomes</taxon>
        <taxon>ecological metagenomes</taxon>
    </lineage>
</organism>
<evidence type="ECO:0000256" key="1">
    <source>
        <dbReference type="ARBA" id="ARBA00023015"/>
    </source>
</evidence>
<dbReference type="EMBL" id="CAFBMT010000004">
    <property type="protein sequence ID" value="CAB4922379.1"/>
    <property type="molecule type" value="Genomic_DNA"/>
</dbReference>
<protein>
    <submittedName>
        <fullName evidence="5">Unannotated protein</fullName>
    </submittedName>
</protein>
<evidence type="ECO:0000313" key="6">
    <source>
        <dbReference type="EMBL" id="CAB4721429.1"/>
    </source>
</evidence>
<feature type="domain" description="HTH tetR-type" evidence="4">
    <location>
        <begin position="10"/>
        <end position="70"/>
    </location>
</feature>
<keyword evidence="1" id="KW-0805">Transcription regulation</keyword>
<dbReference type="PROSITE" id="PS50977">
    <property type="entry name" value="HTH_TETR_2"/>
    <property type="match status" value="1"/>
</dbReference>
<keyword evidence="3" id="KW-0804">Transcription</keyword>
<dbReference type="InterPro" id="IPR009057">
    <property type="entry name" value="Homeodomain-like_sf"/>
</dbReference>
<evidence type="ECO:0000313" key="9">
    <source>
        <dbReference type="EMBL" id="CAB4973662.1"/>
    </source>
</evidence>
<name>A0A6J6A2M5_9ZZZZ</name>
<dbReference type="Gene3D" id="1.10.357.10">
    <property type="entry name" value="Tetracycline Repressor, domain 2"/>
    <property type="match status" value="1"/>
</dbReference>
<evidence type="ECO:0000259" key="4">
    <source>
        <dbReference type="PROSITE" id="PS50977"/>
    </source>
</evidence>
<evidence type="ECO:0000256" key="3">
    <source>
        <dbReference type="ARBA" id="ARBA00023163"/>
    </source>
</evidence>
<dbReference type="InterPro" id="IPR001647">
    <property type="entry name" value="HTH_TetR"/>
</dbReference>
<dbReference type="SUPFAM" id="SSF48498">
    <property type="entry name" value="Tetracyclin repressor-like, C-terminal domain"/>
    <property type="match status" value="1"/>
</dbReference>
<evidence type="ECO:0000313" key="7">
    <source>
        <dbReference type="EMBL" id="CAB4852913.1"/>
    </source>
</evidence>
<proteinExistence type="predicted"/>
<dbReference type="EMBL" id="CAEZYF010000007">
    <property type="protein sequence ID" value="CAB4721429.1"/>
    <property type="molecule type" value="Genomic_DNA"/>
</dbReference>
<dbReference type="EMBL" id="CAFBIY010000173">
    <property type="protein sequence ID" value="CAB4852913.1"/>
    <property type="molecule type" value="Genomic_DNA"/>
</dbReference>
<dbReference type="Pfam" id="PF00440">
    <property type="entry name" value="TetR_N"/>
    <property type="match status" value="1"/>
</dbReference>
<dbReference type="InterPro" id="IPR036271">
    <property type="entry name" value="Tet_transcr_reg_TetR-rel_C_sf"/>
</dbReference>
<gene>
    <name evidence="6" type="ORF">UFOPK2656_01370</name>
    <name evidence="7" type="ORF">UFOPK3267_02435</name>
    <name evidence="8" type="ORF">UFOPK3651_00941</name>
    <name evidence="9" type="ORF">UFOPK3931_00338</name>
    <name evidence="5" type="ORF">UFOPK4189_00884</name>
</gene>
<keyword evidence="2" id="KW-0238">DNA-binding</keyword>
<dbReference type="InterPro" id="IPR025996">
    <property type="entry name" value="MT1864/Rv1816-like_C"/>
</dbReference>
<dbReference type="EMBL" id="CAFBOL010000005">
    <property type="protein sequence ID" value="CAB4973662.1"/>
    <property type="molecule type" value="Genomic_DNA"/>
</dbReference>
<dbReference type="EMBL" id="CAESGF010000004">
    <property type="protein sequence ID" value="CAB4363105.1"/>
    <property type="molecule type" value="Genomic_DNA"/>
</dbReference>
<evidence type="ECO:0000313" key="8">
    <source>
        <dbReference type="EMBL" id="CAB4922379.1"/>
    </source>
</evidence>
<dbReference type="Pfam" id="PF13305">
    <property type="entry name" value="TetR_C_33"/>
    <property type="match status" value="1"/>
</dbReference>